<evidence type="ECO:0000259" key="1">
    <source>
        <dbReference type="PROSITE" id="PS50112"/>
    </source>
</evidence>
<keyword evidence="3" id="KW-1185">Reference proteome</keyword>
<dbReference type="Pfam" id="PF00989">
    <property type="entry name" value="PAS"/>
    <property type="match status" value="1"/>
</dbReference>
<dbReference type="InterPro" id="IPR013767">
    <property type="entry name" value="PAS_fold"/>
</dbReference>
<dbReference type="EMBL" id="RXLQ01000003">
    <property type="protein sequence ID" value="RSZ59709.1"/>
    <property type="molecule type" value="Genomic_DNA"/>
</dbReference>
<evidence type="ECO:0000313" key="2">
    <source>
        <dbReference type="EMBL" id="RSZ59709.1"/>
    </source>
</evidence>
<comment type="caution">
    <text evidence="2">The sequence shown here is derived from an EMBL/GenBank/DDBJ whole genome shotgun (WGS) entry which is preliminary data.</text>
</comment>
<proteinExistence type="predicted"/>
<dbReference type="Proteomes" id="UP000278085">
    <property type="component" value="Unassembled WGS sequence"/>
</dbReference>
<dbReference type="NCBIfam" id="TIGR00229">
    <property type="entry name" value="sensory_box"/>
    <property type="match status" value="2"/>
</dbReference>
<dbReference type="OrthoDB" id="7991996at2"/>
<gene>
    <name evidence="2" type="ORF">EJB06_05795</name>
</gene>
<name>A0A430HQD0_9BURK</name>
<dbReference type="InterPro" id="IPR052155">
    <property type="entry name" value="Biofilm_reg_signaling"/>
</dbReference>
<dbReference type="RefSeq" id="WP_126073071.1">
    <property type="nucleotide sequence ID" value="NZ_CP051166.1"/>
</dbReference>
<dbReference type="GO" id="GO:0006355">
    <property type="term" value="P:regulation of DNA-templated transcription"/>
    <property type="evidence" value="ECO:0007669"/>
    <property type="project" value="InterPro"/>
</dbReference>
<feature type="domain" description="PAS" evidence="1">
    <location>
        <begin position="191"/>
        <end position="246"/>
    </location>
</feature>
<dbReference type="PANTHER" id="PTHR44757:SF2">
    <property type="entry name" value="BIOFILM ARCHITECTURE MAINTENANCE PROTEIN MBAA"/>
    <property type="match status" value="1"/>
</dbReference>
<sequence length="303" mass="33505">MNREHTLQGASPADPDLRMRAHERLYEQGRMPGNGAAHLDNPQRLVHELQVHQVELELQNEQLEAARAWIEAALASYIELFDFAPVAYFTLDRAGKIAEANLAGARLLGTERARVIDKRLGVFVAEADRGRLAACLKSLFATQSDAQCEVALAARDGGSRTVELRTTLSNNGETCRAVMIDVSRRSAGERRAQRLAQVFTRAPEAMFLSDQQGIISDVNDAFSALTGYAPEDVVGQHQRLLHCESRAAGLDQDVMRLLALHGSWRGAVRLRRSDGDVVELIQQIDVLPDDSGVQTWVTRFSRP</sequence>
<dbReference type="Gene3D" id="3.30.450.20">
    <property type="entry name" value="PAS domain"/>
    <property type="match status" value="2"/>
</dbReference>
<dbReference type="PANTHER" id="PTHR44757">
    <property type="entry name" value="DIGUANYLATE CYCLASE DGCP"/>
    <property type="match status" value="1"/>
</dbReference>
<dbReference type="InterPro" id="IPR035965">
    <property type="entry name" value="PAS-like_dom_sf"/>
</dbReference>
<dbReference type="InterPro" id="IPR000014">
    <property type="entry name" value="PAS"/>
</dbReference>
<accession>A0A430HQD0</accession>
<dbReference type="CDD" id="cd00130">
    <property type="entry name" value="PAS"/>
    <property type="match status" value="2"/>
</dbReference>
<dbReference type="AlphaFoldDB" id="A0A430HQD0"/>
<feature type="domain" description="PAS" evidence="1">
    <location>
        <begin position="73"/>
        <end position="143"/>
    </location>
</feature>
<dbReference type="Pfam" id="PF13426">
    <property type="entry name" value="PAS_9"/>
    <property type="match status" value="1"/>
</dbReference>
<dbReference type="SUPFAM" id="SSF55785">
    <property type="entry name" value="PYP-like sensor domain (PAS domain)"/>
    <property type="match status" value="2"/>
</dbReference>
<evidence type="ECO:0000313" key="3">
    <source>
        <dbReference type="Proteomes" id="UP000278085"/>
    </source>
</evidence>
<dbReference type="PROSITE" id="PS50112">
    <property type="entry name" value="PAS"/>
    <property type="match status" value="2"/>
</dbReference>
<organism evidence="2 3">
    <name type="scientific">Massilia atriviolacea</name>
    <dbReference type="NCBI Taxonomy" id="2495579"/>
    <lineage>
        <taxon>Bacteria</taxon>
        <taxon>Pseudomonadati</taxon>
        <taxon>Pseudomonadota</taxon>
        <taxon>Betaproteobacteria</taxon>
        <taxon>Burkholderiales</taxon>
        <taxon>Oxalobacteraceae</taxon>
        <taxon>Telluria group</taxon>
        <taxon>Massilia</taxon>
    </lineage>
</organism>
<protein>
    <submittedName>
        <fullName evidence="2">PAS domain S-box protein</fullName>
    </submittedName>
</protein>
<reference evidence="2 3" key="1">
    <citation type="submission" date="2018-12" db="EMBL/GenBank/DDBJ databases">
        <authorList>
            <person name="Yang E."/>
        </authorList>
    </citation>
    <scope>NUCLEOTIDE SEQUENCE [LARGE SCALE GENOMIC DNA]</scope>
    <source>
        <strain evidence="2 3">SOD</strain>
    </source>
</reference>
<dbReference type="SMART" id="SM00091">
    <property type="entry name" value="PAS"/>
    <property type="match status" value="2"/>
</dbReference>